<dbReference type="Proteomes" id="UP000472260">
    <property type="component" value="Unassembled WGS sequence"/>
</dbReference>
<name>A0A671KJC6_9TELE</name>
<accession>A0A671KJC6</accession>
<organism evidence="1 2">
    <name type="scientific">Sinocyclocheilus anshuiensis</name>
    <dbReference type="NCBI Taxonomy" id="1608454"/>
    <lineage>
        <taxon>Eukaryota</taxon>
        <taxon>Metazoa</taxon>
        <taxon>Chordata</taxon>
        <taxon>Craniata</taxon>
        <taxon>Vertebrata</taxon>
        <taxon>Euteleostomi</taxon>
        <taxon>Actinopterygii</taxon>
        <taxon>Neopterygii</taxon>
        <taxon>Teleostei</taxon>
        <taxon>Ostariophysi</taxon>
        <taxon>Cypriniformes</taxon>
        <taxon>Cyprinidae</taxon>
        <taxon>Cyprininae</taxon>
        <taxon>Sinocyclocheilus</taxon>
    </lineage>
</organism>
<reference evidence="1" key="2">
    <citation type="submission" date="2025-09" db="UniProtKB">
        <authorList>
            <consortium name="Ensembl"/>
        </authorList>
    </citation>
    <scope>IDENTIFICATION</scope>
</reference>
<proteinExistence type="predicted"/>
<reference evidence="1" key="1">
    <citation type="submission" date="2025-08" db="UniProtKB">
        <authorList>
            <consortium name="Ensembl"/>
        </authorList>
    </citation>
    <scope>IDENTIFICATION</scope>
</reference>
<dbReference type="AlphaFoldDB" id="A0A671KJC6"/>
<dbReference type="Ensembl" id="ENSSANT00000005786.1">
    <property type="protein sequence ID" value="ENSSANP00000005375.1"/>
    <property type="gene ID" value="ENSSANG00000002945.1"/>
</dbReference>
<evidence type="ECO:0000313" key="1">
    <source>
        <dbReference type="Ensembl" id="ENSSANP00000005375.1"/>
    </source>
</evidence>
<protein>
    <submittedName>
        <fullName evidence="1">Distal-less homeobox 4b</fullName>
    </submittedName>
</protein>
<sequence length="80" mass="8550">MSMSFMSDALHSSDPSKSAFLEFGHGLASNQQHLSGFAHNIYPVHGLHSGGHLQHDAPYPSTASHYSRPLGYAYPGPVSA</sequence>
<keyword evidence="2" id="KW-1185">Reference proteome</keyword>
<evidence type="ECO:0000313" key="2">
    <source>
        <dbReference type="Proteomes" id="UP000472260"/>
    </source>
</evidence>